<protein>
    <submittedName>
        <fullName evidence="2">Helix-turn-helix domain-containing protein</fullName>
    </submittedName>
</protein>
<dbReference type="EMBL" id="JAVREP010000004">
    <property type="protein sequence ID" value="MDT0328484.1"/>
    <property type="molecule type" value="Genomic_DNA"/>
</dbReference>
<organism evidence="2 3">
    <name type="scientific">Nocardiopsis lambiniae</name>
    <dbReference type="NCBI Taxonomy" id="3075539"/>
    <lineage>
        <taxon>Bacteria</taxon>
        <taxon>Bacillati</taxon>
        <taxon>Actinomycetota</taxon>
        <taxon>Actinomycetes</taxon>
        <taxon>Streptosporangiales</taxon>
        <taxon>Nocardiopsidaceae</taxon>
        <taxon>Nocardiopsis</taxon>
    </lineage>
</organism>
<dbReference type="InterPro" id="IPR041657">
    <property type="entry name" value="HTH_17"/>
</dbReference>
<sequence length="74" mass="8557">MTHQNSRPMRWLSIAQVADLWGVAQDTVENWVRRDWIAHVTDHGGRYRIPEAAAEAVIDEMDAARSARDETRNR</sequence>
<keyword evidence="3" id="KW-1185">Reference proteome</keyword>
<dbReference type="Proteomes" id="UP001183390">
    <property type="component" value="Unassembled WGS sequence"/>
</dbReference>
<dbReference type="InterPro" id="IPR009061">
    <property type="entry name" value="DNA-bd_dom_put_sf"/>
</dbReference>
<dbReference type="SUPFAM" id="SSF46955">
    <property type="entry name" value="Putative DNA-binding domain"/>
    <property type="match status" value="1"/>
</dbReference>
<evidence type="ECO:0000259" key="1">
    <source>
        <dbReference type="Pfam" id="PF12728"/>
    </source>
</evidence>
<comment type="caution">
    <text evidence="2">The sequence shown here is derived from an EMBL/GenBank/DDBJ whole genome shotgun (WGS) entry which is preliminary data.</text>
</comment>
<feature type="domain" description="Helix-turn-helix" evidence="1">
    <location>
        <begin position="11"/>
        <end position="53"/>
    </location>
</feature>
<evidence type="ECO:0000313" key="2">
    <source>
        <dbReference type="EMBL" id="MDT0328484.1"/>
    </source>
</evidence>
<accession>A0ABU2M737</accession>
<proteinExistence type="predicted"/>
<reference evidence="3" key="1">
    <citation type="submission" date="2023-07" db="EMBL/GenBank/DDBJ databases">
        <title>30 novel species of actinomycetes from the DSMZ collection.</title>
        <authorList>
            <person name="Nouioui I."/>
        </authorList>
    </citation>
    <scope>NUCLEOTIDE SEQUENCE [LARGE SCALE GENOMIC DNA]</scope>
    <source>
        <strain evidence="3">DSM 44743</strain>
    </source>
</reference>
<dbReference type="RefSeq" id="WP_311511198.1">
    <property type="nucleotide sequence ID" value="NZ_JAVREP010000004.1"/>
</dbReference>
<evidence type="ECO:0000313" key="3">
    <source>
        <dbReference type="Proteomes" id="UP001183390"/>
    </source>
</evidence>
<dbReference type="Pfam" id="PF12728">
    <property type="entry name" value="HTH_17"/>
    <property type="match status" value="1"/>
</dbReference>
<gene>
    <name evidence="2" type="ORF">RM479_08665</name>
</gene>
<name>A0ABU2M737_9ACTN</name>